<dbReference type="GO" id="GO:0016020">
    <property type="term" value="C:membrane"/>
    <property type="evidence" value="ECO:0007669"/>
    <property type="project" value="UniProtKB-SubCell"/>
</dbReference>
<evidence type="ECO:0000256" key="3">
    <source>
        <dbReference type="ARBA" id="ARBA00022448"/>
    </source>
</evidence>
<evidence type="ECO:0000256" key="5">
    <source>
        <dbReference type="ARBA" id="ARBA00022737"/>
    </source>
</evidence>
<evidence type="ECO:0000313" key="13">
    <source>
        <dbReference type="Proteomes" id="UP000267096"/>
    </source>
</evidence>
<keyword evidence="5" id="KW-0677">Repeat</keyword>
<reference evidence="12 13" key="2">
    <citation type="submission" date="2018-11" db="EMBL/GenBank/DDBJ databases">
        <authorList>
            <consortium name="Pathogen Informatics"/>
        </authorList>
    </citation>
    <scope>NUCLEOTIDE SEQUENCE [LARGE SCALE GENOMIC DNA]</scope>
</reference>
<name>A0A0M3J0Y1_ANISI</name>
<dbReference type="GO" id="GO:0016887">
    <property type="term" value="F:ATP hydrolysis activity"/>
    <property type="evidence" value="ECO:0007669"/>
    <property type="project" value="InterPro"/>
</dbReference>
<keyword evidence="3" id="KW-0813">Transport</keyword>
<feature type="transmembrane region" description="Helical" evidence="10">
    <location>
        <begin position="89"/>
        <end position="107"/>
    </location>
</feature>
<dbReference type="OrthoDB" id="6500128at2759"/>
<sequence length="442" mass="49882">MAASVIRCLWFKLSQVTASRLLHDQMFSAVVRTKILFFDKNPIGRILNRFSKDVGTMDDQVAFTFFDFFAGIMNFLGMILVTILINPAVFIPTLPLALLFFCLRFFYLSTSRDVKRIEATSELFVFFVVSPLYSHISAVMQGLTTVRAFSNERLVLKQFYDRQDVNTSANALTYVTARWFGFTIDCLVAIFIMAVAYAALYSSIVFQSGDVALMLMYAIQLTGSFSWVMRQSAELQNSMISVERISKYAALPIEAAERKGMKPPSNWPSNGHLYFHNVSMRYEENTELVLRNIEADIQPKEKVGIVGRTGAGKSSLLRALFRLTEFDGLIMIDGISTKSLILQELRKRISIIPQDPVLFIGSLRKNLDPFVEFTDQQLWSALDQVELKLAISELTDGLETHTQEGGTNFSVGQRQLICLARSLLRNTKIIVIDEATANVDPE</sequence>
<dbReference type="WBParaSite" id="ASIM_0000117501-mRNA-1">
    <property type="protein sequence ID" value="ASIM_0000117501-mRNA-1"/>
    <property type="gene ID" value="ASIM_0000117501"/>
</dbReference>
<evidence type="ECO:0000256" key="7">
    <source>
        <dbReference type="ARBA" id="ARBA00022840"/>
    </source>
</evidence>
<comment type="similarity">
    <text evidence="2">Belongs to the ABC transporter superfamily. ABCC family. Conjugate transporter (TC 3.A.1.208) subfamily.</text>
</comment>
<dbReference type="FunFam" id="1.20.1560.10:FF:000013">
    <property type="entry name" value="ABC transporter C family member 2"/>
    <property type="match status" value="1"/>
</dbReference>
<evidence type="ECO:0000313" key="14">
    <source>
        <dbReference type="WBParaSite" id="ASIM_0000117501-mRNA-1"/>
    </source>
</evidence>
<dbReference type="FunFam" id="3.40.50.300:FF:000630">
    <property type="entry name" value="ATP-binding cassette (ABC) transporter, putative"/>
    <property type="match status" value="1"/>
</dbReference>
<dbReference type="SUPFAM" id="SSF90123">
    <property type="entry name" value="ABC transporter transmembrane region"/>
    <property type="match status" value="1"/>
</dbReference>
<protein>
    <submittedName>
        <fullName evidence="14">ABC transmembrane type-1 domain-containing protein</fullName>
    </submittedName>
</protein>
<dbReference type="InterPro" id="IPR027417">
    <property type="entry name" value="P-loop_NTPase"/>
</dbReference>
<keyword evidence="4 10" id="KW-0812">Transmembrane</keyword>
<dbReference type="InterPro" id="IPR003439">
    <property type="entry name" value="ABC_transporter-like_ATP-bd"/>
</dbReference>
<dbReference type="GO" id="GO:0140359">
    <property type="term" value="F:ABC-type transporter activity"/>
    <property type="evidence" value="ECO:0007669"/>
    <property type="project" value="InterPro"/>
</dbReference>
<dbReference type="Gene3D" id="1.20.1560.10">
    <property type="entry name" value="ABC transporter type 1, transmembrane domain"/>
    <property type="match status" value="1"/>
</dbReference>
<feature type="transmembrane region" description="Helical" evidence="10">
    <location>
        <begin position="61"/>
        <end position="83"/>
    </location>
</feature>
<evidence type="ECO:0000256" key="10">
    <source>
        <dbReference type="SAM" id="Phobius"/>
    </source>
</evidence>
<accession>A0A0M3J0Y1</accession>
<evidence type="ECO:0000313" key="12">
    <source>
        <dbReference type="EMBL" id="VDK18376.1"/>
    </source>
</evidence>
<dbReference type="PANTHER" id="PTHR24223:SF456">
    <property type="entry name" value="MULTIDRUG RESISTANCE-ASSOCIATED PROTEIN LETHAL(2)03659"/>
    <property type="match status" value="1"/>
</dbReference>
<organism evidence="14">
    <name type="scientific">Anisakis simplex</name>
    <name type="common">Herring worm</name>
    <dbReference type="NCBI Taxonomy" id="6269"/>
    <lineage>
        <taxon>Eukaryota</taxon>
        <taxon>Metazoa</taxon>
        <taxon>Ecdysozoa</taxon>
        <taxon>Nematoda</taxon>
        <taxon>Chromadorea</taxon>
        <taxon>Rhabditida</taxon>
        <taxon>Spirurina</taxon>
        <taxon>Ascaridomorpha</taxon>
        <taxon>Ascaridoidea</taxon>
        <taxon>Anisakidae</taxon>
        <taxon>Anisakis</taxon>
        <taxon>Anisakis simplex complex</taxon>
    </lineage>
</organism>
<dbReference type="Pfam" id="PF00005">
    <property type="entry name" value="ABC_tran"/>
    <property type="match status" value="1"/>
</dbReference>
<keyword evidence="9 10" id="KW-0472">Membrane</keyword>
<proteinExistence type="inferred from homology"/>
<feature type="transmembrane region" description="Helical" evidence="10">
    <location>
        <begin position="179"/>
        <end position="199"/>
    </location>
</feature>
<keyword evidence="7" id="KW-0067">ATP-binding</keyword>
<dbReference type="Gene3D" id="3.40.50.300">
    <property type="entry name" value="P-loop containing nucleotide triphosphate hydrolases"/>
    <property type="match status" value="1"/>
</dbReference>
<dbReference type="Proteomes" id="UP000267096">
    <property type="component" value="Unassembled WGS sequence"/>
</dbReference>
<dbReference type="AlphaFoldDB" id="A0A0M3J0Y1"/>
<evidence type="ECO:0000259" key="11">
    <source>
        <dbReference type="PROSITE" id="PS50929"/>
    </source>
</evidence>
<dbReference type="SUPFAM" id="SSF52540">
    <property type="entry name" value="P-loop containing nucleoside triphosphate hydrolases"/>
    <property type="match status" value="1"/>
</dbReference>
<evidence type="ECO:0000256" key="9">
    <source>
        <dbReference type="ARBA" id="ARBA00023136"/>
    </source>
</evidence>
<dbReference type="InterPro" id="IPR036640">
    <property type="entry name" value="ABC1_TM_sf"/>
</dbReference>
<evidence type="ECO:0000256" key="4">
    <source>
        <dbReference type="ARBA" id="ARBA00022692"/>
    </source>
</evidence>
<dbReference type="PANTHER" id="PTHR24223">
    <property type="entry name" value="ATP-BINDING CASSETTE SUB-FAMILY C"/>
    <property type="match status" value="1"/>
</dbReference>
<dbReference type="SMART" id="SM00382">
    <property type="entry name" value="AAA"/>
    <property type="match status" value="1"/>
</dbReference>
<dbReference type="InterPro" id="IPR003593">
    <property type="entry name" value="AAA+_ATPase"/>
</dbReference>
<dbReference type="Pfam" id="PF00664">
    <property type="entry name" value="ABC_membrane"/>
    <property type="match status" value="1"/>
</dbReference>
<keyword evidence="8 10" id="KW-1133">Transmembrane helix</keyword>
<evidence type="ECO:0000256" key="2">
    <source>
        <dbReference type="ARBA" id="ARBA00009726"/>
    </source>
</evidence>
<dbReference type="InterPro" id="IPR050173">
    <property type="entry name" value="ABC_transporter_C-like"/>
</dbReference>
<reference evidence="14" key="1">
    <citation type="submission" date="2017-02" db="UniProtKB">
        <authorList>
            <consortium name="WormBaseParasite"/>
        </authorList>
    </citation>
    <scope>IDENTIFICATION</scope>
</reference>
<keyword evidence="13" id="KW-1185">Reference proteome</keyword>
<gene>
    <name evidence="12" type="ORF">ASIM_LOCUS1063</name>
</gene>
<evidence type="ECO:0000256" key="6">
    <source>
        <dbReference type="ARBA" id="ARBA00022741"/>
    </source>
</evidence>
<evidence type="ECO:0000256" key="1">
    <source>
        <dbReference type="ARBA" id="ARBA00004141"/>
    </source>
</evidence>
<comment type="subcellular location">
    <subcellularLocation>
        <location evidence="1">Membrane</location>
        <topology evidence="1">Multi-pass membrane protein</topology>
    </subcellularLocation>
</comment>
<dbReference type="InterPro" id="IPR011527">
    <property type="entry name" value="ABC1_TM_dom"/>
</dbReference>
<keyword evidence="6" id="KW-0547">Nucleotide-binding</keyword>
<dbReference type="EMBL" id="UYRR01000985">
    <property type="protein sequence ID" value="VDK18376.1"/>
    <property type="molecule type" value="Genomic_DNA"/>
</dbReference>
<dbReference type="PROSITE" id="PS50929">
    <property type="entry name" value="ABC_TM1F"/>
    <property type="match status" value="1"/>
</dbReference>
<evidence type="ECO:0000256" key="8">
    <source>
        <dbReference type="ARBA" id="ARBA00022989"/>
    </source>
</evidence>
<dbReference type="CDD" id="cd03244">
    <property type="entry name" value="ABCC_MRP_domain2"/>
    <property type="match status" value="1"/>
</dbReference>
<feature type="domain" description="ABC transmembrane type-1" evidence="11">
    <location>
        <begin position="1"/>
        <end position="237"/>
    </location>
</feature>
<dbReference type="GO" id="GO:0005524">
    <property type="term" value="F:ATP binding"/>
    <property type="evidence" value="ECO:0007669"/>
    <property type="project" value="UniProtKB-KW"/>
</dbReference>
<feature type="transmembrane region" description="Helical" evidence="10">
    <location>
        <begin position="211"/>
        <end position="229"/>
    </location>
</feature>